<name>A0AA39TS46_ARMTA</name>
<dbReference type="PROSITE" id="PS00109">
    <property type="entry name" value="PROTEIN_KINASE_TYR"/>
    <property type="match status" value="1"/>
</dbReference>
<feature type="compositionally biased region" description="Basic and acidic residues" evidence="1">
    <location>
        <begin position="619"/>
        <end position="639"/>
    </location>
</feature>
<evidence type="ECO:0000313" key="4">
    <source>
        <dbReference type="Proteomes" id="UP001175211"/>
    </source>
</evidence>
<dbReference type="PANTHER" id="PTHR38248:SF2">
    <property type="entry name" value="FUNK1 11"/>
    <property type="match status" value="1"/>
</dbReference>
<organism evidence="3 4">
    <name type="scientific">Armillaria tabescens</name>
    <name type="common">Ringless honey mushroom</name>
    <name type="synonym">Agaricus tabescens</name>
    <dbReference type="NCBI Taxonomy" id="1929756"/>
    <lineage>
        <taxon>Eukaryota</taxon>
        <taxon>Fungi</taxon>
        <taxon>Dikarya</taxon>
        <taxon>Basidiomycota</taxon>
        <taxon>Agaricomycotina</taxon>
        <taxon>Agaricomycetes</taxon>
        <taxon>Agaricomycetidae</taxon>
        <taxon>Agaricales</taxon>
        <taxon>Marasmiineae</taxon>
        <taxon>Physalacriaceae</taxon>
        <taxon>Desarmillaria</taxon>
    </lineage>
</organism>
<gene>
    <name evidence="3" type="ORF">EV420DRAFT_1665595</name>
</gene>
<evidence type="ECO:0000313" key="3">
    <source>
        <dbReference type="EMBL" id="KAK0461954.1"/>
    </source>
</evidence>
<reference evidence="3" key="1">
    <citation type="submission" date="2023-06" db="EMBL/GenBank/DDBJ databases">
        <authorList>
            <consortium name="Lawrence Berkeley National Laboratory"/>
            <person name="Ahrendt S."/>
            <person name="Sahu N."/>
            <person name="Indic B."/>
            <person name="Wong-Bajracharya J."/>
            <person name="Merenyi Z."/>
            <person name="Ke H.-M."/>
            <person name="Monk M."/>
            <person name="Kocsube S."/>
            <person name="Drula E."/>
            <person name="Lipzen A."/>
            <person name="Balint B."/>
            <person name="Henrissat B."/>
            <person name="Andreopoulos B."/>
            <person name="Martin F.M."/>
            <person name="Harder C.B."/>
            <person name="Rigling D."/>
            <person name="Ford K.L."/>
            <person name="Foster G.D."/>
            <person name="Pangilinan J."/>
            <person name="Papanicolaou A."/>
            <person name="Barry K."/>
            <person name="LaButti K."/>
            <person name="Viragh M."/>
            <person name="Koriabine M."/>
            <person name="Yan M."/>
            <person name="Riley R."/>
            <person name="Champramary S."/>
            <person name="Plett K.L."/>
            <person name="Tsai I.J."/>
            <person name="Slot J."/>
            <person name="Sipos G."/>
            <person name="Plett J."/>
            <person name="Nagy L.G."/>
            <person name="Grigoriev I.V."/>
        </authorList>
    </citation>
    <scope>NUCLEOTIDE SEQUENCE</scope>
    <source>
        <strain evidence="3">CCBAS 213</strain>
    </source>
</reference>
<dbReference type="Gene3D" id="1.10.510.10">
    <property type="entry name" value="Transferase(Phosphotransferase) domain 1"/>
    <property type="match status" value="1"/>
</dbReference>
<dbReference type="AlphaFoldDB" id="A0AA39TS46"/>
<evidence type="ECO:0000259" key="2">
    <source>
        <dbReference type="Pfam" id="PF17667"/>
    </source>
</evidence>
<dbReference type="InterPro" id="IPR008266">
    <property type="entry name" value="Tyr_kinase_AS"/>
</dbReference>
<evidence type="ECO:0000256" key="1">
    <source>
        <dbReference type="SAM" id="MobiDB-lite"/>
    </source>
</evidence>
<feature type="region of interest" description="Disordered" evidence="1">
    <location>
        <begin position="619"/>
        <end position="663"/>
    </location>
</feature>
<feature type="domain" description="Fungal-type protein kinase" evidence="2">
    <location>
        <begin position="144"/>
        <end position="238"/>
    </location>
</feature>
<dbReference type="RefSeq" id="XP_060333692.1">
    <property type="nucleotide sequence ID" value="XM_060478975.1"/>
</dbReference>
<proteinExistence type="predicted"/>
<comment type="caution">
    <text evidence="3">The sequence shown here is derived from an EMBL/GenBank/DDBJ whole genome shotgun (WGS) entry which is preliminary data.</text>
</comment>
<feature type="domain" description="Fungal-type protein kinase" evidence="2">
    <location>
        <begin position="336"/>
        <end position="456"/>
    </location>
</feature>
<dbReference type="Proteomes" id="UP001175211">
    <property type="component" value="Unassembled WGS sequence"/>
</dbReference>
<feature type="compositionally biased region" description="Basic and acidic residues" evidence="1">
    <location>
        <begin position="649"/>
        <end position="663"/>
    </location>
</feature>
<dbReference type="GeneID" id="85362523"/>
<dbReference type="PANTHER" id="PTHR38248">
    <property type="entry name" value="FUNK1 6"/>
    <property type="match status" value="1"/>
</dbReference>
<dbReference type="SUPFAM" id="SSF56112">
    <property type="entry name" value="Protein kinase-like (PK-like)"/>
    <property type="match status" value="1"/>
</dbReference>
<keyword evidence="4" id="KW-1185">Reference proteome</keyword>
<dbReference type="Pfam" id="PF17667">
    <property type="entry name" value="Pkinase_fungal"/>
    <property type="match status" value="2"/>
</dbReference>
<accession>A0AA39TS46</accession>
<dbReference type="InterPro" id="IPR040976">
    <property type="entry name" value="Pkinase_fungal"/>
</dbReference>
<dbReference type="EMBL" id="JAUEPS010000010">
    <property type="protein sequence ID" value="KAK0461954.1"/>
    <property type="molecule type" value="Genomic_DNA"/>
</dbReference>
<dbReference type="InterPro" id="IPR011009">
    <property type="entry name" value="Kinase-like_dom_sf"/>
</dbReference>
<dbReference type="GO" id="GO:0004672">
    <property type="term" value="F:protein kinase activity"/>
    <property type="evidence" value="ECO:0007669"/>
    <property type="project" value="InterPro"/>
</dbReference>
<protein>
    <recommendedName>
        <fullName evidence="2">Fungal-type protein kinase domain-containing protein</fullName>
    </recommendedName>
</protein>
<sequence length="663" mass="75309">METRRADALRDLGQVPEVSLEYYKRSILPHVAYRDHVEEIIHVLEDDGVLKVFEGESRTRWADFPNDPKHSGIAENETFKYMATIAAAIVKAAQQKGTMIHSPPMDTIDFSDPDVPSTFQTRGLVRLWTRLLTWTPLACDRPALEEYKRGDHNDDQNDNVAKLVGNVSQAMYDDPTRRFMFGTTIENATARFWFFSRAIVLVSESFNFVKDCNHLFQHVLSLSFATEEEPGYDLSVTRIAYPLDENPSAHIIQYDYRVGENTYRTIECLTSFRASGLLSNVWIPSDAKTELEIQQEIFRSIEENCLDIDREYRKHFMDVLQCGVVQTSQNHDDDMPVIKRSAGVPTGGCYVKLKATSELERLYKSRKHVRVVFEDVGVPLSKVRQHDVLFTALANALKGLQYMFMGHYVHRDISAGNILLCDGMAKISDLEYAKKFPSGPKDDPKTGTPVYMAVEAQDRRYFLTVEEPKPVRGEPPQPPVRSIFCTITYTTWNHFSGSLAECGLQGQLFNAIFPRCMDGGTARRRLFFSADFQDAEDILSVEYKPALEQFIYLRSALAYKYNQNFDSVYATDDPDMVAFQALVDAAYNGDTQLLPEDIGIIVPWRALVFREENGDRAGNRIYADDGSGRSGCGHDEEPPHKKRRAGGNAKERNLSLELSRRVV</sequence>